<evidence type="ECO:0000256" key="1">
    <source>
        <dbReference type="SAM" id="MobiDB-lite"/>
    </source>
</evidence>
<feature type="region of interest" description="Disordered" evidence="1">
    <location>
        <begin position="63"/>
        <end position="96"/>
    </location>
</feature>
<name>A0ABV3LEB2_9MICO</name>
<accession>A0ABV3LEB2</accession>
<keyword evidence="3" id="KW-1185">Reference proteome</keyword>
<dbReference type="Proteomes" id="UP001553715">
    <property type="component" value="Unassembled WGS sequence"/>
</dbReference>
<evidence type="ECO:0000313" key="2">
    <source>
        <dbReference type="EMBL" id="MEW1974256.1"/>
    </source>
</evidence>
<comment type="caution">
    <text evidence="2">The sequence shown here is derived from an EMBL/GenBank/DDBJ whole genome shotgun (WGS) entry which is preliminary data.</text>
</comment>
<dbReference type="RefSeq" id="WP_033105804.1">
    <property type="nucleotide sequence ID" value="NZ_JAJVKR010000013.1"/>
</dbReference>
<evidence type="ECO:0008006" key="4">
    <source>
        <dbReference type="Google" id="ProtNLM"/>
    </source>
</evidence>
<evidence type="ECO:0000313" key="3">
    <source>
        <dbReference type="Proteomes" id="UP001553715"/>
    </source>
</evidence>
<proteinExistence type="predicted"/>
<organism evidence="2 3">
    <name type="scientific">Microbacterium profundi</name>
    <dbReference type="NCBI Taxonomy" id="450380"/>
    <lineage>
        <taxon>Bacteria</taxon>
        <taxon>Bacillati</taxon>
        <taxon>Actinomycetota</taxon>
        <taxon>Actinomycetes</taxon>
        <taxon>Micrococcales</taxon>
        <taxon>Microbacteriaceae</taxon>
        <taxon>Microbacterium</taxon>
    </lineage>
</organism>
<reference evidence="2 3" key="1">
    <citation type="submission" date="2024-06" db="EMBL/GenBank/DDBJ databases">
        <title>The Natural Products Discovery Center: Release of the First 8490 Sequenced Strains for Exploring Actinobacteria Biosynthetic Diversity.</title>
        <authorList>
            <person name="Kalkreuter E."/>
            <person name="Kautsar S.A."/>
            <person name="Yang D."/>
            <person name="Bader C.D."/>
            <person name="Teijaro C.N."/>
            <person name="Fluegel L."/>
            <person name="Davis C.M."/>
            <person name="Simpson J.R."/>
            <person name="Lauterbach L."/>
            <person name="Steele A.D."/>
            <person name="Gui C."/>
            <person name="Meng S."/>
            <person name="Li G."/>
            <person name="Viehrig K."/>
            <person name="Ye F."/>
            <person name="Su P."/>
            <person name="Kiefer A.F."/>
            <person name="Nichols A."/>
            <person name="Cepeda A.J."/>
            <person name="Yan W."/>
            <person name="Fan B."/>
            <person name="Jiang Y."/>
            <person name="Adhikari A."/>
            <person name="Zheng C.-J."/>
            <person name="Schuster L."/>
            <person name="Cowan T.M."/>
            <person name="Smanski M.J."/>
            <person name="Chevrette M.G."/>
            <person name="De Carvalho L.P.S."/>
            <person name="Shen B."/>
        </authorList>
    </citation>
    <scope>NUCLEOTIDE SEQUENCE [LARGE SCALE GENOMIC DNA]</scope>
    <source>
        <strain evidence="2 3">NPDC077434</strain>
    </source>
</reference>
<sequence>MTSAWPGDSATVVRWVRSTLRRAAQDAGEVALKGLEDIEVSAALTGQDLDQLTLDATGTKLTIGWNAPPMPTDPVTNTPAPNTPAPEDSPAPDIISREPGMVRSFRFSARPMRIERSPLTIDVQAFDMPIVWLTAAEPAEPGVPESAHSIIPDDDLGELRGTFHASIAKKDLVPLIRSVARPMLSEGGIHLGRLRIEVVQDGADGIRVTAYTGVRWKLLLASARAEARIEVTKDAVITIRDLTLGSRNLLVKAALLFARKHVRTLIGRRIDLNESFTADGTNLRLRDVRVGTGERLSVEGRFSSRTVGTTRT</sequence>
<protein>
    <recommendedName>
        <fullName evidence="4">DUF2993 domain-containing protein</fullName>
    </recommendedName>
</protein>
<gene>
    <name evidence="2" type="ORF">AB0301_04110</name>
</gene>
<dbReference type="EMBL" id="JBFBMH010000003">
    <property type="protein sequence ID" value="MEW1974256.1"/>
    <property type="molecule type" value="Genomic_DNA"/>
</dbReference>